<dbReference type="Pfam" id="PF03692">
    <property type="entry name" value="CxxCxxCC"/>
    <property type="match status" value="1"/>
</dbReference>
<dbReference type="EMBL" id="JAPNKE010000002">
    <property type="protein sequence ID" value="MCY1006607.1"/>
    <property type="molecule type" value="Genomic_DNA"/>
</dbReference>
<dbReference type="AlphaFoldDB" id="A0A9X3EM86"/>
<sequence>MARYDCLSCGACCQNTPENQSEGFAQYIEVDPAAPLWRRPDLVRKLVVRDDDGAAHLRLHPDGRCVALRGRIGARVRCEIYRERPMPCRSVEAGSDLCQRYRRSRGLRV</sequence>
<reference evidence="1" key="1">
    <citation type="submission" date="2022-11" db="EMBL/GenBank/DDBJ databases">
        <title>Minimal conservation of predation-associated metabolite biosynthetic gene clusters underscores biosynthetic potential of Myxococcota including descriptions for ten novel species: Archangium lansinium sp. nov., Myxococcus landrumus sp. nov., Nannocystis bai.</title>
        <authorList>
            <person name="Ahearne A."/>
            <person name="Stevens C."/>
            <person name="Phillips K."/>
        </authorList>
    </citation>
    <scope>NUCLEOTIDE SEQUENCE</scope>
    <source>
        <strain evidence="1">Na p29</strain>
    </source>
</reference>
<name>A0A9X3EM86_9BACT</name>
<keyword evidence="2" id="KW-1185">Reference proteome</keyword>
<dbReference type="RefSeq" id="WP_267768882.1">
    <property type="nucleotide sequence ID" value="NZ_JAPNKE010000002.1"/>
</dbReference>
<organism evidence="1 2">
    <name type="scientific">Nannocystis pusilla</name>
    <dbReference type="NCBI Taxonomy" id="889268"/>
    <lineage>
        <taxon>Bacteria</taxon>
        <taxon>Pseudomonadati</taxon>
        <taxon>Myxococcota</taxon>
        <taxon>Polyangia</taxon>
        <taxon>Nannocystales</taxon>
        <taxon>Nannocystaceae</taxon>
        <taxon>Nannocystis</taxon>
    </lineage>
</organism>
<dbReference type="Proteomes" id="UP001150924">
    <property type="component" value="Unassembled WGS sequence"/>
</dbReference>
<gene>
    <name evidence="1" type="ORF">OV079_13805</name>
</gene>
<protein>
    <submittedName>
        <fullName evidence="1">YkgJ family cysteine cluster protein</fullName>
    </submittedName>
</protein>
<comment type="caution">
    <text evidence="1">The sequence shown here is derived from an EMBL/GenBank/DDBJ whole genome shotgun (WGS) entry which is preliminary data.</text>
</comment>
<evidence type="ECO:0000313" key="2">
    <source>
        <dbReference type="Proteomes" id="UP001150924"/>
    </source>
</evidence>
<dbReference type="InterPro" id="IPR005358">
    <property type="entry name" value="Puta_zinc/iron-chelating_dom"/>
</dbReference>
<accession>A0A9X3EM86</accession>
<proteinExistence type="predicted"/>
<evidence type="ECO:0000313" key="1">
    <source>
        <dbReference type="EMBL" id="MCY1006607.1"/>
    </source>
</evidence>